<dbReference type="PANTHER" id="PTHR10953">
    <property type="entry name" value="UBIQUITIN-ACTIVATING ENZYME E1"/>
    <property type="match status" value="1"/>
</dbReference>
<evidence type="ECO:0000313" key="6">
    <source>
        <dbReference type="EMBL" id="KAG9245056.1"/>
    </source>
</evidence>
<evidence type="ECO:0000256" key="4">
    <source>
        <dbReference type="PIRNR" id="PIRNR039099"/>
    </source>
</evidence>
<dbReference type="EMBL" id="MU253867">
    <property type="protein sequence ID" value="KAG9245056.1"/>
    <property type="molecule type" value="Genomic_DNA"/>
</dbReference>
<feature type="domain" description="THIF-type NAD/FAD binding fold" evidence="5">
    <location>
        <begin position="23"/>
        <end position="526"/>
    </location>
</feature>
<gene>
    <name evidence="6" type="ORF">BJ878DRAFT_420005</name>
</gene>
<accession>A0A9P8CH36</accession>
<dbReference type="Proteomes" id="UP000887226">
    <property type="component" value="Unassembled WGS sequence"/>
</dbReference>
<dbReference type="OrthoDB" id="1708823at2759"/>
<comment type="caution">
    <text evidence="6">The sequence shown here is derived from an EMBL/GenBank/DDBJ whole genome shotgun (WGS) entry which is preliminary data.</text>
</comment>
<evidence type="ECO:0000313" key="7">
    <source>
        <dbReference type="Proteomes" id="UP000887226"/>
    </source>
</evidence>
<reference evidence="6" key="1">
    <citation type="journal article" date="2021" name="IMA Fungus">
        <title>Genomic characterization of three marine fungi, including Emericellopsis atlantica sp. nov. with signatures of a generalist lifestyle and marine biomass degradation.</title>
        <authorList>
            <person name="Hagestad O.C."/>
            <person name="Hou L."/>
            <person name="Andersen J.H."/>
            <person name="Hansen E.H."/>
            <person name="Altermark B."/>
            <person name="Li C."/>
            <person name="Kuhnert E."/>
            <person name="Cox R.J."/>
            <person name="Crous P.W."/>
            <person name="Spatafora J.W."/>
            <person name="Lail K."/>
            <person name="Amirebrahimi M."/>
            <person name="Lipzen A."/>
            <person name="Pangilinan J."/>
            <person name="Andreopoulos W."/>
            <person name="Hayes R.D."/>
            <person name="Ng V."/>
            <person name="Grigoriev I.V."/>
            <person name="Jackson S.A."/>
            <person name="Sutton T.D.S."/>
            <person name="Dobson A.D.W."/>
            <person name="Rama T."/>
        </authorList>
    </citation>
    <scope>NUCLEOTIDE SEQUENCE</scope>
    <source>
        <strain evidence="6">TRa3180A</strain>
    </source>
</reference>
<proteinExistence type="inferred from homology"/>
<keyword evidence="7" id="KW-1185">Reference proteome</keyword>
<dbReference type="Pfam" id="PF00899">
    <property type="entry name" value="ThiF"/>
    <property type="match status" value="1"/>
</dbReference>
<dbReference type="InterPro" id="IPR000594">
    <property type="entry name" value="ThiF_NAD_FAD-bd"/>
</dbReference>
<dbReference type="GO" id="GO:0005737">
    <property type="term" value="C:cytoplasm"/>
    <property type="evidence" value="ECO:0007669"/>
    <property type="project" value="TreeGrafter"/>
</dbReference>
<comment type="function">
    <text evidence="4">Regulatory subunit of the dimeric UBA3-ULA1 E1 enzyme.</text>
</comment>
<dbReference type="GO" id="GO:0019781">
    <property type="term" value="F:NEDD8 activating enzyme activity"/>
    <property type="evidence" value="ECO:0007669"/>
    <property type="project" value="UniProtKB-UniRule"/>
</dbReference>
<organism evidence="6 7">
    <name type="scientific">Calycina marina</name>
    <dbReference type="NCBI Taxonomy" id="1763456"/>
    <lineage>
        <taxon>Eukaryota</taxon>
        <taxon>Fungi</taxon>
        <taxon>Dikarya</taxon>
        <taxon>Ascomycota</taxon>
        <taxon>Pezizomycotina</taxon>
        <taxon>Leotiomycetes</taxon>
        <taxon>Helotiales</taxon>
        <taxon>Pezizellaceae</taxon>
        <taxon>Calycina</taxon>
    </lineage>
</organism>
<name>A0A9P8CH36_9HELO</name>
<dbReference type="PANTHER" id="PTHR10953:SF29">
    <property type="entry name" value="NEDD8-ACTIVATING ENZYME E1 REGULATORY SUBUNIT"/>
    <property type="match status" value="1"/>
</dbReference>
<dbReference type="InterPro" id="IPR045886">
    <property type="entry name" value="ThiF/MoeB/HesA"/>
</dbReference>
<dbReference type="InterPro" id="IPR035985">
    <property type="entry name" value="Ubiquitin-activating_enz"/>
</dbReference>
<evidence type="ECO:0000256" key="1">
    <source>
        <dbReference type="ARBA" id="ARBA00005032"/>
    </source>
</evidence>
<dbReference type="Gene3D" id="3.40.50.12550">
    <property type="entry name" value="Ubiquitin-activating enzyme E1, inactive adenylation domain, subdomain 2"/>
    <property type="match status" value="1"/>
</dbReference>
<dbReference type="Gene3D" id="3.40.50.720">
    <property type="entry name" value="NAD(P)-binding Rossmann-like Domain"/>
    <property type="match status" value="1"/>
</dbReference>
<evidence type="ECO:0000256" key="2">
    <source>
        <dbReference type="ARBA" id="ARBA00006868"/>
    </source>
</evidence>
<dbReference type="GO" id="GO:0045116">
    <property type="term" value="P:protein neddylation"/>
    <property type="evidence" value="ECO:0007669"/>
    <property type="project" value="UniProtKB-UniRule"/>
</dbReference>
<keyword evidence="3 4" id="KW-0833">Ubl conjugation pathway</keyword>
<dbReference type="InterPro" id="IPR030667">
    <property type="entry name" value="APP-BP1"/>
</dbReference>
<comment type="pathway">
    <text evidence="1 4">Protein modification; protein neddylation.</text>
</comment>
<comment type="similarity">
    <text evidence="2 4">Belongs to the ubiquitin-activating E1 family. ULA1 subfamily.</text>
</comment>
<dbReference type="SUPFAM" id="SSF69572">
    <property type="entry name" value="Activating enzymes of the ubiquitin-like proteins"/>
    <property type="match status" value="1"/>
</dbReference>
<evidence type="ECO:0000259" key="5">
    <source>
        <dbReference type="Pfam" id="PF00899"/>
    </source>
</evidence>
<sequence length="528" mass="58248">MTEIIADQTTPILQGPTDKEKKYDRQLRLWASNGQRALEDSHVLLVNTGSGSVGIETLKNLVLPGIGKFTIADTNIVAEEDLGVNFFIDEEGLGKSRAEVCMKLLQELNPDVKGDWFPKQKTDSMTNLFQSEEMFTLIICALPIEAETLKLVKVYCHKFQVPLVSIHSAGFYSYFRIHLHGNFPIVDTHPDSTATTDLRLLTPWPELSGFAASLTESIENLDAHQHGHIPYLVLLLHYLKEWKQCHGEYPSTYNDKKAFRDTVTAGARTVTPEGGEENFDEAVAAVLKTVSPTTLSSAVKEVFDYEPTEVELKSDFWIIVDAVKKFYAKHGELPLPGSVPDMKAQSSVYVELQTIYKSKAKQDATEILETVRGQEGGNNIDAAEVDTFCKNAAFIKLIHGAGGSSKCIRSIAEEQFQADRDAEVMMTPLSLFPIYLALASTSYVASATSSEILATIEETVPGASSQERVVQVVEEVARARGGELHNISALTGGMASQEIIKIITKQYIPMDNTCVFDGIKSSTQIFRI</sequence>
<protein>
    <recommendedName>
        <fullName evidence="4">NEDD8-activating enzyme E1 regulatory subunit</fullName>
    </recommendedName>
</protein>
<evidence type="ECO:0000256" key="3">
    <source>
        <dbReference type="ARBA" id="ARBA00022786"/>
    </source>
</evidence>
<dbReference type="AlphaFoldDB" id="A0A9P8CH36"/>
<dbReference type="PIRSF" id="PIRSF039099">
    <property type="entry name" value="APP-BP1"/>
    <property type="match status" value="1"/>
</dbReference>